<dbReference type="GeneID" id="63713978"/>
<dbReference type="Proteomes" id="UP000076580">
    <property type="component" value="Chromosome 01"/>
</dbReference>
<evidence type="ECO:0000313" key="4">
    <source>
        <dbReference type="EMBL" id="KYK60199.1"/>
    </source>
</evidence>
<feature type="compositionally biased region" description="Basic residues" evidence="3">
    <location>
        <begin position="809"/>
        <end position="820"/>
    </location>
</feature>
<dbReference type="InterPro" id="IPR051722">
    <property type="entry name" value="Endocytosis_PI4K-reg_protein"/>
</dbReference>
<comment type="similarity">
    <text evidence="2">Belongs to the YPP1 family.</text>
</comment>
<organism evidence="4 5">
    <name type="scientific">Drechmeria coniospora</name>
    <name type="common">Nematophagous fungus</name>
    <name type="synonym">Meria coniospora</name>
    <dbReference type="NCBI Taxonomy" id="98403"/>
    <lineage>
        <taxon>Eukaryota</taxon>
        <taxon>Fungi</taxon>
        <taxon>Dikarya</taxon>
        <taxon>Ascomycota</taxon>
        <taxon>Pezizomycotina</taxon>
        <taxon>Sordariomycetes</taxon>
        <taxon>Hypocreomycetidae</taxon>
        <taxon>Hypocreales</taxon>
        <taxon>Ophiocordycipitaceae</taxon>
        <taxon>Drechmeria</taxon>
    </lineage>
</organism>
<feature type="compositionally biased region" description="Polar residues" evidence="3">
    <location>
        <begin position="1095"/>
        <end position="1106"/>
    </location>
</feature>
<dbReference type="PANTHER" id="PTHR23083">
    <property type="entry name" value="TETRATRICOPEPTIDE REPEAT PROTEIN, TPR"/>
    <property type="match status" value="1"/>
</dbReference>
<keyword evidence="5" id="KW-1185">Reference proteome</keyword>
<protein>
    <submittedName>
        <fullName evidence="4">Filamentation protein</fullName>
    </submittedName>
</protein>
<evidence type="ECO:0000256" key="2">
    <source>
        <dbReference type="ARBA" id="ARBA00038251"/>
    </source>
</evidence>
<dbReference type="PANTHER" id="PTHR23083:SF464">
    <property type="entry name" value="TETRATRICOPEPTIDE REPEAT DOMAIN 7, ISOFORM A"/>
    <property type="match status" value="1"/>
</dbReference>
<sequence length="1201" mass="131259">MRRAQTKGSHYVELLELARCDGNWDAVPELVRKVRKHAPERTYSYPLPPGLTLAAETECVISKATTAGARTSGVVPDLDIYARVPQLLTAIDEERVHVEEKFQAQVCVGWLHWVVGEYSLAIVRLPKRLEEFGTGLDPASLTFEWTHVCALKSAYLRANCLMRESKRKEALAALESVVPALNRALTSEVRKQLRYWSELFLTELCLLLSDAIDDGEAPLDDALTLAPLRNWARYWEAMRAPKPGGYGFKGSVPRRQIWLVYYMALSCILKNNLPYEAGFVEGLPLPTGVSWRSQLRAELKYVEMTYRTMLLAETHFPRADEERSEVEALVKQVMENWSILCGRGWRDDDLGHGGRAAISRGVLDTLYSAATRTYHSNAILRSLFTVHLSVAEFDLAFKALDSYLGIVKKSKARADKTGEVEANMDDDGTILEIMSLGIMALCRYGNEQAGEKARHLGGQLEDWLSKLTRLKDGEDAQGRTSEDMRKSDSSHPVAPSTLALAWQAIGLSHAHWSRLTHEAGSRMEIQSKAIRCLRQSLAAERGRPNDVRGCFCLALLLAERRELTTAVELTKTVLLSSKKADESGRLQYGSHWQERSLIPLWHLLALLMSARQDYAMAFMACEAAFEQFEDPTMLFGSTDANFRSEHLNDAGVGGALPESRRGLVDEMDDGEREAILEVKMTQLALTELTEGPETAVNSSHELLTLFSRLFGNVTAEEVTGRHRPAPPKSSGTLRSMRGSIFGTKVDRSRPPTRDPSASTISEKSGVMVSRPATAQGKPMIQVTEEENGNHDGGPKSRRASSTHGLGSAPRRRNSLKKRNRSGSEARMDSQGGTLQEATASDGDTYFTSAAEPDLAGAFFLPSKPSGAALLPSNGKAAVATATGSKSAECAETSAEGSSASPPLLPLVQFSKEKQRAQRVTILVKVWLTIAGFYRRAQMLDDAKGAIAEAQKLVQALESEASGDSLRGRGGGSQAGAGWAETKSIDELWGDVWSELGLVSVAQDDPVTGRSDFEYSLTHWPNHPVATVGLCNILLDIYSEEILPTPAMAPLESGMDGDGGESWASSEPSKRPKGETTEGLPSTPLGLGPSFGDSLTPATRAQATTSPGDDGNDDELPAPYKASRLPLVDRLAARDRAFTLLSGLTRLGSGWSYSDAWFALARAHEESGQADKAKEVLWWCVELEEAMGVRDVRCLGGGRYVT</sequence>
<feature type="region of interest" description="Disordered" evidence="3">
    <location>
        <begin position="717"/>
        <end position="838"/>
    </location>
</feature>
<proteinExistence type="inferred from homology"/>
<dbReference type="Gene3D" id="1.25.40.10">
    <property type="entry name" value="Tetratricopeptide repeat domain"/>
    <property type="match status" value="1"/>
</dbReference>
<dbReference type="EMBL" id="LAYC01000001">
    <property type="protein sequence ID" value="KYK60199.1"/>
    <property type="molecule type" value="Genomic_DNA"/>
</dbReference>
<reference evidence="4 5" key="1">
    <citation type="journal article" date="2016" name="Sci. Rep.">
        <title>Insights into Adaptations to a Near-Obligate Nematode Endoparasitic Lifestyle from the Finished Genome of Drechmeria coniospora.</title>
        <authorList>
            <person name="Zhang L."/>
            <person name="Zhou Z."/>
            <person name="Guo Q."/>
            <person name="Fokkens L."/>
            <person name="Miskei M."/>
            <person name="Pocsi I."/>
            <person name="Zhang W."/>
            <person name="Chen M."/>
            <person name="Wang L."/>
            <person name="Sun Y."/>
            <person name="Donzelli B.G."/>
            <person name="Gibson D.M."/>
            <person name="Nelson D.R."/>
            <person name="Luo J.G."/>
            <person name="Rep M."/>
            <person name="Liu H."/>
            <person name="Yang S."/>
            <person name="Wang J."/>
            <person name="Krasnoff S.B."/>
            <person name="Xu Y."/>
            <person name="Molnar I."/>
            <person name="Lin M."/>
        </authorList>
    </citation>
    <scope>NUCLEOTIDE SEQUENCE [LARGE SCALE GENOMIC DNA]</scope>
    <source>
        <strain evidence="4 5">ARSEF 6962</strain>
    </source>
</reference>
<evidence type="ECO:0000256" key="1">
    <source>
        <dbReference type="ARBA" id="ARBA00002550"/>
    </source>
</evidence>
<dbReference type="InterPro" id="IPR011990">
    <property type="entry name" value="TPR-like_helical_dom_sf"/>
</dbReference>
<feature type="region of interest" description="Disordered" evidence="3">
    <location>
        <begin position="1047"/>
        <end position="1118"/>
    </location>
</feature>
<dbReference type="STRING" id="98403.A0A151GSV4"/>
<comment type="caution">
    <text evidence="4">The sequence shown here is derived from an EMBL/GenBank/DDBJ whole genome shotgun (WGS) entry which is preliminary data.</text>
</comment>
<evidence type="ECO:0000256" key="3">
    <source>
        <dbReference type="SAM" id="MobiDB-lite"/>
    </source>
</evidence>
<name>A0A151GSV4_DRECN</name>
<dbReference type="SMART" id="SM00028">
    <property type="entry name" value="TPR"/>
    <property type="match status" value="5"/>
</dbReference>
<dbReference type="AlphaFoldDB" id="A0A151GSV4"/>
<accession>A0A151GSV4</accession>
<dbReference type="RefSeq" id="XP_040659551.1">
    <property type="nucleotide sequence ID" value="XM_040798668.1"/>
</dbReference>
<dbReference type="InterPro" id="IPR019734">
    <property type="entry name" value="TPR_rpt"/>
</dbReference>
<dbReference type="InParanoid" id="A0A151GSV4"/>
<evidence type="ECO:0000313" key="5">
    <source>
        <dbReference type="Proteomes" id="UP000076580"/>
    </source>
</evidence>
<comment type="function">
    <text evidence="1">Involved in endocytosis.</text>
</comment>
<gene>
    <name evidence="4" type="ORF">DCS_01335</name>
</gene>